<evidence type="ECO:0000313" key="2">
    <source>
        <dbReference type="Proteomes" id="UP000832097"/>
    </source>
</evidence>
<sequence length="392" mass="43708">MTLELAEFIASLGAEVVVATQSFGRPLRSEFEDRGLTVFEITDERLDADLAERMPDVAWIQHGVIPERVLASPGSTTFYFHHMSAHLAPEFTSIPEIESALATAVLFESPSSLDAHVATGLYEKIDPERLQVFGNPAPARFAEAVRPDQLRRSLLVVSNHIPAELLEALELLSDEFDVDLVGSQRELGAAPRRVDVDDIASVGAVVTIGKTVQYSITAGTPVFVYDHFGGPGWLTSENFEHTAYENFSGRRTRRLSAREIESQIRAGFDAAADEAERLRSTVAQRYSISSRFEQLLEWSRDRQVRLDSIPEGWVRAQQSIQATVGTYIREWIREQGNASYNGELAAAWEAQRQAIAAQLHAVTTSRSYLALLRLGRVKRALLAPFVRMSRRR</sequence>
<gene>
    <name evidence="1" type="ORF">MTO99_01455</name>
</gene>
<evidence type="ECO:0000313" key="1">
    <source>
        <dbReference type="EMBL" id="UOE44487.1"/>
    </source>
</evidence>
<accession>A0ABY4BZ42</accession>
<evidence type="ECO:0008006" key="3">
    <source>
        <dbReference type="Google" id="ProtNLM"/>
    </source>
</evidence>
<dbReference type="RefSeq" id="WP_243556335.1">
    <property type="nucleotide sequence ID" value="NZ_CP094528.1"/>
</dbReference>
<organism evidence="1 2">
    <name type="scientific">Agromyces larvae</name>
    <dbReference type="NCBI Taxonomy" id="2929802"/>
    <lineage>
        <taxon>Bacteria</taxon>
        <taxon>Bacillati</taxon>
        <taxon>Actinomycetota</taxon>
        <taxon>Actinomycetes</taxon>
        <taxon>Micrococcales</taxon>
        <taxon>Microbacteriaceae</taxon>
        <taxon>Agromyces</taxon>
    </lineage>
</organism>
<name>A0ABY4BZ42_9MICO</name>
<dbReference type="Proteomes" id="UP000832097">
    <property type="component" value="Chromosome"/>
</dbReference>
<proteinExistence type="predicted"/>
<protein>
    <recommendedName>
        <fullName evidence="3">Glycosyltransferase family 1 protein</fullName>
    </recommendedName>
</protein>
<reference evidence="1 2" key="1">
    <citation type="submission" date="2022-03" db="EMBL/GenBank/DDBJ databases">
        <title>Mucilaginibacter sp. isolated from the gut of Protaetia brevitarsis seulensis larvae.</title>
        <authorList>
            <person name="Won M."/>
            <person name="Kim S.-J."/>
            <person name="Kwon S.-W."/>
        </authorList>
    </citation>
    <scope>NUCLEOTIDE SEQUENCE [LARGE SCALE GENOMIC DNA]</scope>
    <source>
        <strain evidence="1 2">CFWR-12</strain>
    </source>
</reference>
<keyword evidence="2" id="KW-1185">Reference proteome</keyword>
<dbReference type="EMBL" id="CP094528">
    <property type="protein sequence ID" value="UOE44487.1"/>
    <property type="molecule type" value="Genomic_DNA"/>
</dbReference>